<dbReference type="InterPro" id="IPR013325">
    <property type="entry name" value="RNA_pol_sigma_r2"/>
</dbReference>
<reference evidence="9 10" key="1">
    <citation type="journal article" date="2011" name="J. Bacteriol.">
        <title>Genome sequence of the verrucomicrobium Opitutus terrae PB90-1, an abundant inhabitant of rice paddy soil ecosystems.</title>
        <authorList>
            <person name="van Passel M.W."/>
            <person name="Kant R."/>
            <person name="Palva A."/>
            <person name="Copeland A."/>
            <person name="Lucas S."/>
            <person name="Lapidus A."/>
            <person name="Glavina del Rio T."/>
            <person name="Pitluck S."/>
            <person name="Goltsman E."/>
            <person name="Clum A."/>
            <person name="Sun H."/>
            <person name="Schmutz J."/>
            <person name="Larimer F.W."/>
            <person name="Land M.L."/>
            <person name="Hauser L."/>
            <person name="Kyrpides N."/>
            <person name="Mikhailova N."/>
            <person name="Richardson P.P."/>
            <person name="Janssen P.H."/>
            <person name="de Vos W.M."/>
            <person name="Smidt H."/>
        </authorList>
    </citation>
    <scope>NUCLEOTIDE SEQUENCE [LARGE SCALE GENOMIC DNA]</scope>
    <source>
        <strain evidence="10">DSM 11246 / JCM 15787 / PB90-1</strain>
    </source>
</reference>
<evidence type="ECO:0000256" key="4">
    <source>
        <dbReference type="ARBA" id="ARBA00023125"/>
    </source>
</evidence>
<evidence type="ECO:0000256" key="5">
    <source>
        <dbReference type="ARBA" id="ARBA00023163"/>
    </source>
</evidence>
<feature type="domain" description="RNA polymerase sigma-70 region 2" evidence="7">
    <location>
        <begin position="69"/>
        <end position="135"/>
    </location>
</feature>
<name>B1ZQH8_OPITP</name>
<dbReference type="EMBL" id="CP001032">
    <property type="protein sequence ID" value="ACB75587.1"/>
    <property type="molecule type" value="Genomic_DNA"/>
</dbReference>
<dbReference type="HOGENOM" id="CLU_047691_3_0_0"/>
<evidence type="ECO:0000313" key="10">
    <source>
        <dbReference type="Proteomes" id="UP000007013"/>
    </source>
</evidence>
<dbReference type="Proteomes" id="UP000007013">
    <property type="component" value="Chromosome"/>
</dbReference>
<dbReference type="SUPFAM" id="SSF88946">
    <property type="entry name" value="Sigma2 domain of RNA polymerase sigma factors"/>
    <property type="match status" value="1"/>
</dbReference>
<dbReference type="Pfam" id="PF08281">
    <property type="entry name" value="Sigma70_r4_2"/>
    <property type="match status" value="1"/>
</dbReference>
<keyword evidence="5" id="KW-0804">Transcription</keyword>
<dbReference type="NCBIfam" id="TIGR02937">
    <property type="entry name" value="sigma70-ECF"/>
    <property type="match status" value="1"/>
</dbReference>
<feature type="region of interest" description="Disordered" evidence="6">
    <location>
        <begin position="27"/>
        <end position="46"/>
    </location>
</feature>
<dbReference type="AlphaFoldDB" id="B1ZQH8"/>
<evidence type="ECO:0000256" key="6">
    <source>
        <dbReference type="SAM" id="MobiDB-lite"/>
    </source>
</evidence>
<evidence type="ECO:0000256" key="3">
    <source>
        <dbReference type="ARBA" id="ARBA00023082"/>
    </source>
</evidence>
<sequence>MIARATVARARLCGDAAHRGETTLLRVNPAADHAPRDDSDATPDAASADTDAAWALRARAGDVAAMQGLVLRHQAAVARLLWRFARRRADLDDLVQETFLRMVRGLPDWQPAQPFARWLLRIATNVGRDYFRRQAVRRRWTAEPATSPLGELLPEPVEPGADPAARAAANEVKATLAQLSPDEQTLLTLHYLEGWPLADIAAQFGWTVTATKLRAWRARRQLRKLLQTS</sequence>
<dbReference type="InterPro" id="IPR013324">
    <property type="entry name" value="RNA_pol_sigma_r3/r4-like"/>
</dbReference>
<accession>B1ZQH8</accession>
<evidence type="ECO:0000259" key="8">
    <source>
        <dbReference type="Pfam" id="PF08281"/>
    </source>
</evidence>
<gene>
    <name evidence="9" type="ordered locus">Oter_2305</name>
</gene>
<dbReference type="SUPFAM" id="SSF88659">
    <property type="entry name" value="Sigma3 and sigma4 domains of RNA polymerase sigma factors"/>
    <property type="match status" value="1"/>
</dbReference>
<comment type="similarity">
    <text evidence="1">Belongs to the sigma-70 factor family. ECF subfamily.</text>
</comment>
<evidence type="ECO:0000256" key="1">
    <source>
        <dbReference type="ARBA" id="ARBA00010641"/>
    </source>
</evidence>
<protein>
    <submittedName>
        <fullName evidence="9">RNA polymerase, sigma-24 subunit, ECF subfamily</fullName>
    </submittedName>
</protein>
<dbReference type="InterPro" id="IPR014284">
    <property type="entry name" value="RNA_pol_sigma-70_dom"/>
</dbReference>
<dbReference type="InterPro" id="IPR036388">
    <property type="entry name" value="WH-like_DNA-bd_sf"/>
</dbReference>
<dbReference type="PANTHER" id="PTHR43133">
    <property type="entry name" value="RNA POLYMERASE ECF-TYPE SIGMA FACTO"/>
    <property type="match status" value="1"/>
</dbReference>
<dbReference type="PANTHER" id="PTHR43133:SF8">
    <property type="entry name" value="RNA POLYMERASE SIGMA FACTOR HI_1459-RELATED"/>
    <property type="match status" value="1"/>
</dbReference>
<dbReference type="GO" id="GO:0016987">
    <property type="term" value="F:sigma factor activity"/>
    <property type="evidence" value="ECO:0007669"/>
    <property type="project" value="UniProtKB-KW"/>
</dbReference>
<keyword evidence="2" id="KW-0805">Transcription regulation</keyword>
<proteinExistence type="inferred from homology"/>
<feature type="domain" description="RNA polymerase sigma factor 70 region 4 type 2" evidence="8">
    <location>
        <begin position="171"/>
        <end position="222"/>
    </location>
</feature>
<dbReference type="Gene3D" id="1.10.1740.10">
    <property type="match status" value="1"/>
</dbReference>
<keyword evidence="10" id="KW-1185">Reference proteome</keyword>
<dbReference type="CDD" id="cd06171">
    <property type="entry name" value="Sigma70_r4"/>
    <property type="match status" value="1"/>
</dbReference>
<dbReference type="InterPro" id="IPR039425">
    <property type="entry name" value="RNA_pol_sigma-70-like"/>
</dbReference>
<dbReference type="STRING" id="452637.Oter_2305"/>
<keyword evidence="4" id="KW-0238">DNA-binding</keyword>
<dbReference type="GO" id="GO:0006352">
    <property type="term" value="P:DNA-templated transcription initiation"/>
    <property type="evidence" value="ECO:0007669"/>
    <property type="project" value="InterPro"/>
</dbReference>
<dbReference type="InterPro" id="IPR013249">
    <property type="entry name" value="RNA_pol_sigma70_r4_t2"/>
</dbReference>
<dbReference type="KEGG" id="ote:Oter_2305"/>
<dbReference type="InterPro" id="IPR007627">
    <property type="entry name" value="RNA_pol_sigma70_r2"/>
</dbReference>
<evidence type="ECO:0000256" key="2">
    <source>
        <dbReference type="ARBA" id="ARBA00023015"/>
    </source>
</evidence>
<dbReference type="eggNOG" id="COG1595">
    <property type="taxonomic scope" value="Bacteria"/>
</dbReference>
<dbReference type="GO" id="GO:0003677">
    <property type="term" value="F:DNA binding"/>
    <property type="evidence" value="ECO:0007669"/>
    <property type="project" value="UniProtKB-KW"/>
</dbReference>
<dbReference type="Gene3D" id="1.10.10.10">
    <property type="entry name" value="Winged helix-like DNA-binding domain superfamily/Winged helix DNA-binding domain"/>
    <property type="match status" value="1"/>
</dbReference>
<evidence type="ECO:0000259" key="7">
    <source>
        <dbReference type="Pfam" id="PF04542"/>
    </source>
</evidence>
<keyword evidence="3" id="KW-0731">Sigma factor</keyword>
<dbReference type="Pfam" id="PF04542">
    <property type="entry name" value="Sigma70_r2"/>
    <property type="match status" value="1"/>
</dbReference>
<evidence type="ECO:0000313" key="9">
    <source>
        <dbReference type="EMBL" id="ACB75587.1"/>
    </source>
</evidence>
<organism evidence="9 10">
    <name type="scientific">Opitutus terrae (strain DSM 11246 / JCM 15787 / PB90-1)</name>
    <dbReference type="NCBI Taxonomy" id="452637"/>
    <lineage>
        <taxon>Bacteria</taxon>
        <taxon>Pseudomonadati</taxon>
        <taxon>Verrucomicrobiota</taxon>
        <taxon>Opitutia</taxon>
        <taxon>Opitutales</taxon>
        <taxon>Opitutaceae</taxon>
        <taxon>Opitutus</taxon>
    </lineage>
</organism>